<evidence type="ECO:0000313" key="3">
    <source>
        <dbReference type="Proteomes" id="UP000803844"/>
    </source>
</evidence>
<keyword evidence="3" id="KW-1185">Reference proteome</keyword>
<feature type="region of interest" description="Disordered" evidence="1">
    <location>
        <begin position="98"/>
        <end position="156"/>
    </location>
</feature>
<reference evidence="2" key="1">
    <citation type="journal article" date="2020" name="Phytopathology">
        <title>Genome sequence of the chestnut blight fungus Cryphonectria parasitica EP155: A fundamental resource for an archetypical invasive plant pathogen.</title>
        <authorList>
            <person name="Crouch J.A."/>
            <person name="Dawe A."/>
            <person name="Aerts A."/>
            <person name="Barry K."/>
            <person name="Churchill A.C.L."/>
            <person name="Grimwood J."/>
            <person name="Hillman B."/>
            <person name="Milgroom M.G."/>
            <person name="Pangilinan J."/>
            <person name="Smith M."/>
            <person name="Salamov A."/>
            <person name="Schmutz J."/>
            <person name="Yadav J."/>
            <person name="Grigoriev I.V."/>
            <person name="Nuss D."/>
        </authorList>
    </citation>
    <scope>NUCLEOTIDE SEQUENCE</scope>
    <source>
        <strain evidence="2">EP155</strain>
    </source>
</reference>
<feature type="compositionally biased region" description="Basic residues" evidence="1">
    <location>
        <begin position="254"/>
        <end position="266"/>
    </location>
</feature>
<evidence type="ECO:0000313" key="2">
    <source>
        <dbReference type="EMBL" id="KAF3762552.1"/>
    </source>
</evidence>
<dbReference type="Proteomes" id="UP000803844">
    <property type="component" value="Unassembled WGS sequence"/>
</dbReference>
<feature type="region of interest" description="Disordered" evidence="1">
    <location>
        <begin position="22"/>
        <end position="84"/>
    </location>
</feature>
<feature type="compositionally biased region" description="Basic and acidic residues" evidence="1">
    <location>
        <begin position="52"/>
        <end position="69"/>
    </location>
</feature>
<dbReference type="OrthoDB" id="273010at2759"/>
<feature type="region of interest" description="Disordered" evidence="1">
    <location>
        <begin position="472"/>
        <end position="508"/>
    </location>
</feature>
<dbReference type="GeneID" id="63837924"/>
<feature type="compositionally biased region" description="Polar residues" evidence="1">
    <location>
        <begin position="366"/>
        <end position="380"/>
    </location>
</feature>
<dbReference type="EMBL" id="MU032350">
    <property type="protein sequence ID" value="KAF3762552.1"/>
    <property type="molecule type" value="Genomic_DNA"/>
</dbReference>
<comment type="caution">
    <text evidence="2">The sequence shown here is derived from an EMBL/GenBank/DDBJ whole genome shotgun (WGS) entry which is preliminary data.</text>
</comment>
<proteinExistence type="predicted"/>
<feature type="compositionally biased region" description="Basic and acidic residues" evidence="1">
    <location>
        <begin position="223"/>
        <end position="239"/>
    </location>
</feature>
<dbReference type="AlphaFoldDB" id="A0A9P4XXE3"/>
<feature type="region of interest" description="Disordered" evidence="1">
    <location>
        <begin position="350"/>
        <end position="381"/>
    </location>
</feature>
<name>A0A9P4XXE3_CRYP1</name>
<dbReference type="RefSeq" id="XP_040773531.1">
    <property type="nucleotide sequence ID" value="XM_040920795.1"/>
</dbReference>
<gene>
    <name evidence="2" type="ORF">M406DRAFT_332932</name>
</gene>
<organism evidence="2 3">
    <name type="scientific">Cryphonectria parasitica (strain ATCC 38755 / EP155)</name>
    <dbReference type="NCBI Taxonomy" id="660469"/>
    <lineage>
        <taxon>Eukaryota</taxon>
        <taxon>Fungi</taxon>
        <taxon>Dikarya</taxon>
        <taxon>Ascomycota</taxon>
        <taxon>Pezizomycotina</taxon>
        <taxon>Sordariomycetes</taxon>
        <taxon>Sordariomycetidae</taxon>
        <taxon>Diaporthales</taxon>
        <taxon>Cryphonectriaceae</taxon>
        <taxon>Cryphonectria-Endothia species complex</taxon>
        <taxon>Cryphonectria</taxon>
    </lineage>
</organism>
<sequence length="508" mass="56012">MDTLIDLLPYHKQFKAAGLAVTSQSGPSNLRPKPQASFSDSGPVIGSLLPSFRKEPRQPSSRTHSDRKFSKGHIHPSLPTPAEPFLTLEDKLGRLDSYFDAPKSKTPQEQPDLQKTPLPLPACSARSTLTDKPLPRKPPIERRPIPARSGRRHMENTADWPTAGVLIHDHYPCPPCRDELSILSGDRQAAKAKATVSVQSWTSHGEFPQEPRRTPPSPPGQESKPETPPKDLPLKEDKSPAGCHQQPGHFAYGNHHKATGLRRRLTAKPPHCAPAAIRDDSEIISEDAKQLVSRQNEVQPERDPAPQLHVTLPGSSSSFEKALDAVVSKLDAMEDSRRYERKQNLEASQIEALNTATTPGYADLEGTSSKPSSTPHSQHPTLIAAQATRTASSDAVEGSDSGINDRDILIGLKMAICAACDEDLDAWIREKTGLRLRRFLADLKAFEIVSRERELSVPLPLSRRIRTHDKVNKRVESERERGKRVSKKWAPCFGADGQGLLPESSQEM</sequence>
<feature type="compositionally biased region" description="Basic and acidic residues" evidence="1">
    <location>
        <begin position="472"/>
        <end position="483"/>
    </location>
</feature>
<protein>
    <submittedName>
        <fullName evidence="2">Uncharacterized protein</fullName>
    </submittedName>
</protein>
<feature type="compositionally biased region" description="Basic and acidic residues" evidence="1">
    <location>
        <begin position="277"/>
        <end position="289"/>
    </location>
</feature>
<feature type="region of interest" description="Disordered" evidence="1">
    <location>
        <begin position="194"/>
        <end position="316"/>
    </location>
</feature>
<accession>A0A9P4XXE3</accession>
<evidence type="ECO:0000256" key="1">
    <source>
        <dbReference type="SAM" id="MobiDB-lite"/>
    </source>
</evidence>